<sequence>HSVRFMSATLMLAALLLRGRGRAPLLIREVTTLSSGFKRSNDVLNSNQKG</sequence>
<evidence type="ECO:0000313" key="1">
    <source>
        <dbReference type="EMBL" id="CAA6830453.1"/>
    </source>
</evidence>
<reference evidence="1" key="1">
    <citation type="submission" date="2020-01" db="EMBL/GenBank/DDBJ databases">
        <authorList>
            <person name="Meier V. D."/>
            <person name="Meier V D."/>
        </authorList>
    </citation>
    <scope>NUCLEOTIDE SEQUENCE</scope>
    <source>
        <strain evidence="1">HLG_WM_MAG_10</strain>
    </source>
</reference>
<gene>
    <name evidence="1" type="ORF">HELGO_WM27423</name>
</gene>
<dbReference type="AlphaFoldDB" id="A0A6S6UNT5"/>
<protein>
    <submittedName>
        <fullName evidence="1">Uncharacterized protein</fullName>
    </submittedName>
</protein>
<accession>A0A6S6UNT5</accession>
<organism evidence="1">
    <name type="scientific">uncultured Aureispira sp</name>
    <dbReference type="NCBI Taxonomy" id="1331704"/>
    <lineage>
        <taxon>Bacteria</taxon>
        <taxon>Pseudomonadati</taxon>
        <taxon>Bacteroidota</taxon>
        <taxon>Saprospiria</taxon>
        <taxon>Saprospirales</taxon>
        <taxon>Saprospiraceae</taxon>
        <taxon>Aureispira</taxon>
        <taxon>environmental samples</taxon>
    </lineage>
</organism>
<dbReference type="EMBL" id="CACVAQ010000555">
    <property type="protein sequence ID" value="CAA6830453.1"/>
    <property type="molecule type" value="Genomic_DNA"/>
</dbReference>
<proteinExistence type="predicted"/>
<feature type="non-terminal residue" evidence="1">
    <location>
        <position position="1"/>
    </location>
</feature>
<name>A0A6S6UNT5_9BACT</name>